<organism evidence="2 3">
    <name type="scientific">Loxostege sticticalis</name>
    <name type="common">Beet webworm moth</name>
    <dbReference type="NCBI Taxonomy" id="481309"/>
    <lineage>
        <taxon>Eukaryota</taxon>
        <taxon>Metazoa</taxon>
        <taxon>Ecdysozoa</taxon>
        <taxon>Arthropoda</taxon>
        <taxon>Hexapoda</taxon>
        <taxon>Insecta</taxon>
        <taxon>Pterygota</taxon>
        <taxon>Neoptera</taxon>
        <taxon>Endopterygota</taxon>
        <taxon>Lepidoptera</taxon>
        <taxon>Glossata</taxon>
        <taxon>Ditrysia</taxon>
        <taxon>Pyraloidea</taxon>
        <taxon>Crambidae</taxon>
        <taxon>Pyraustinae</taxon>
        <taxon>Loxostege</taxon>
    </lineage>
</organism>
<keyword evidence="3" id="KW-1185">Reference proteome</keyword>
<evidence type="ECO:0000256" key="1">
    <source>
        <dbReference type="SAM" id="MobiDB-lite"/>
    </source>
</evidence>
<feature type="compositionally biased region" description="Basic and acidic residues" evidence="1">
    <location>
        <begin position="41"/>
        <end position="80"/>
    </location>
</feature>
<dbReference type="PANTHER" id="PTHR46601:SF1">
    <property type="entry name" value="ADF-H DOMAIN-CONTAINING PROTEIN"/>
    <property type="match status" value="1"/>
</dbReference>
<feature type="region of interest" description="Disordered" evidence="1">
    <location>
        <begin position="805"/>
        <end position="824"/>
    </location>
</feature>
<feature type="region of interest" description="Disordered" evidence="1">
    <location>
        <begin position="1"/>
        <end position="80"/>
    </location>
</feature>
<feature type="compositionally biased region" description="Basic residues" evidence="1">
    <location>
        <begin position="726"/>
        <end position="747"/>
    </location>
</feature>
<accession>A0ABR3HS87</accession>
<feature type="region of interest" description="Disordered" evidence="1">
    <location>
        <begin position="725"/>
        <end position="773"/>
    </location>
</feature>
<dbReference type="PANTHER" id="PTHR46601">
    <property type="entry name" value="ULP_PROTEASE DOMAIN-CONTAINING PROTEIN"/>
    <property type="match status" value="1"/>
</dbReference>
<comment type="caution">
    <text evidence="2">The sequence shown here is derived from an EMBL/GenBank/DDBJ whole genome shotgun (WGS) entry which is preliminary data.</text>
</comment>
<sequence>MPMTGAERQKKYIERLKQQNPEKYEEKRKKHLEKVKQNSRKISDLIDSEKEARRRKWKEANDRRKEKIKQAEKQRKEEDLRKKRETYAAKRNLYLKVENTKLKLENKKLHEKMSRMMKRMVVMKKRIYRNKIYIEHLKAKNQSQTTATDTQPVLKNIPENDLRTPMSKASSFVEEIVVREEDKEKVKRKVFELNVLSESLKQQYTNADTNNEKKVLKKVVNNDLVKKYSLTTKLASTLGLKGRIRNDETVKEAKEKDNVKKIKEFFLRDDVSRATAGRKECKTLKKDKQQKRFLLDSMKNLHMKYISEGGKDSYTTFTRCRPFYVMNPSLSDRETCACVKHSNLILKAEKLKTLKLIPSCKVTDLVTEVSCNIDSKQCMYNTCSSCMSKSASVSLEENTNNINITWQEWGLKKHEYAKILKTGERKPMTTKKIVKDTKSGTIGELIQKFNKELKAFKTHYYNIGHQHKALQNCIRNLSEDEVVIICDFSENYAGKLHEEVQSFNFGGNREQISLHTGVIYTNNNPTSFCTVSPCCDHDPGAIWAHLSPVFEYVKQIVPSVKVIHMFSDGPATQYKQKKNFYLFSKNVEESTLDYATWSFFEASHGKGAADGVGGAVKRTLDDLVSHGTDIPNASVAFKMLKESEKKVKTFFVSEEEIREMQQNVPDKLIALPGTMKLHQIITTAKQGSILYRDLSCFCGPKKGGCACYETKTHDLISIQKSEQIKNKSKKLIKRKPTKTSKHINNKRSRSEMSSDSDNYNSDDIPYADSDNSSYCEEDWHEEVLDIDELEETEMTDDTDTMTINLKNEKDDSLPCSSTSNSNSSRVAKTQVKILSEVEVKMILNEKTGNMQIVRVENVETEPETDSQEKIQDEKFTKKEEQMMDSNAKEEEVKTNTIKIMNKEAVLDTQLIENKAVYLKTKEDIKENIEVQMILNEKIQNIYKKPDEKVETESETENKSEFQGEKCESNEWKINDTVLVRYYIKKTWKYYIGVIEHIDNTCQSYKINYFKTVHQKGTLKFTKSKVTKDVDTVPRDCIVKQVNLLQVSNKSQEFVLGNEEDALYF</sequence>
<name>A0ABR3HS87_LOXSC</name>
<dbReference type="Proteomes" id="UP001549920">
    <property type="component" value="Unassembled WGS sequence"/>
</dbReference>
<evidence type="ECO:0000313" key="3">
    <source>
        <dbReference type="Proteomes" id="UP001549920"/>
    </source>
</evidence>
<evidence type="ECO:0000313" key="2">
    <source>
        <dbReference type="EMBL" id="KAL0879430.1"/>
    </source>
</evidence>
<feature type="compositionally biased region" description="Basic and acidic residues" evidence="1">
    <location>
        <begin position="7"/>
        <end position="27"/>
    </location>
</feature>
<protein>
    <submittedName>
        <fullName evidence="2">Uncharacterized protein</fullName>
    </submittedName>
</protein>
<reference evidence="2 3" key="1">
    <citation type="submission" date="2024-06" db="EMBL/GenBank/DDBJ databases">
        <title>A chromosome-level genome assembly of beet webworm, Loxostege sticticalis.</title>
        <authorList>
            <person name="Zhang Y."/>
        </authorList>
    </citation>
    <scope>NUCLEOTIDE SEQUENCE [LARGE SCALE GENOMIC DNA]</scope>
    <source>
        <strain evidence="2">AQ026</strain>
        <tissue evidence="2">Whole body</tissue>
    </source>
</reference>
<feature type="compositionally biased region" description="Low complexity" evidence="1">
    <location>
        <begin position="753"/>
        <end position="763"/>
    </location>
</feature>
<gene>
    <name evidence="2" type="ORF">ABMA27_003181</name>
</gene>
<feature type="compositionally biased region" description="Basic residues" evidence="1">
    <location>
        <begin position="28"/>
        <end position="39"/>
    </location>
</feature>
<proteinExistence type="predicted"/>
<dbReference type="EMBL" id="JBEUOH010000014">
    <property type="protein sequence ID" value="KAL0879430.1"/>
    <property type="molecule type" value="Genomic_DNA"/>
</dbReference>